<proteinExistence type="predicted"/>
<dbReference type="EMBL" id="CZQE01000146">
    <property type="protein sequence ID" value="CUS44411.1"/>
    <property type="molecule type" value="Genomic_DNA"/>
</dbReference>
<accession>A0A160TJ30</accession>
<organism evidence="1">
    <name type="scientific">hydrothermal vent metagenome</name>
    <dbReference type="NCBI Taxonomy" id="652676"/>
    <lineage>
        <taxon>unclassified sequences</taxon>
        <taxon>metagenomes</taxon>
        <taxon>ecological metagenomes</taxon>
    </lineage>
</organism>
<evidence type="ECO:0000313" key="1">
    <source>
        <dbReference type="EMBL" id="CUS44411.1"/>
    </source>
</evidence>
<protein>
    <submittedName>
        <fullName evidence="1">Uncharacterized protein</fullName>
    </submittedName>
</protein>
<name>A0A160TJ30_9ZZZZ</name>
<reference evidence="1" key="1">
    <citation type="submission" date="2015-10" db="EMBL/GenBank/DDBJ databases">
        <authorList>
            <person name="Gilbert D.G."/>
        </authorList>
    </citation>
    <scope>NUCLEOTIDE SEQUENCE</scope>
</reference>
<gene>
    <name evidence="1" type="ORF">MGWOODY_Smn3054</name>
</gene>
<dbReference type="AlphaFoldDB" id="A0A160TJ30"/>
<sequence length="39" mass="4171">MSLSLAASKFGPCRFDANLGRAAGQDEDDAFVIIWNPAD</sequence>